<organism evidence="2 3">
    <name type="scientific">Campylobacter geochelonis</name>
    <dbReference type="NCBI Taxonomy" id="1780362"/>
    <lineage>
        <taxon>Bacteria</taxon>
        <taxon>Pseudomonadati</taxon>
        <taxon>Campylobacterota</taxon>
        <taxon>Epsilonproteobacteria</taxon>
        <taxon>Campylobacterales</taxon>
        <taxon>Campylobacteraceae</taxon>
        <taxon>Campylobacter</taxon>
    </lineage>
</organism>
<evidence type="ECO:0000259" key="1">
    <source>
        <dbReference type="Pfam" id="PF25583"/>
    </source>
</evidence>
<dbReference type="RefSeq" id="WP_075493355.1">
    <property type="nucleotide sequence ID" value="NZ_CP053844.1"/>
</dbReference>
<feature type="domain" description="WCX" evidence="1">
    <location>
        <begin position="229"/>
        <end position="305"/>
    </location>
</feature>
<sequence>MGNKKVFEILELLKELTSGSEVVVKNYALKSGLSQRTIRRYLQDLREYFGDEAIFCISQGSYICKNRELFKRFVMPNEKQNESEKLIDMLHIINPGFAKFMPKTHKKVDEKLRKELAEVFLIKGSPHEQSPNLKIFGMIQKAIKFKRYCDLIYDEVLLKNVKILKIIYSKGNWQLATLSQSHENNGYMVLRLCFVSKIVIKKSSFYIDDYTENFVKNSETFFDGYKNLPYECIVAVSPNMVKYFKQKRFFRSQKIIGECENGWSKISYMITSDDMALMLLRRFFPDMVVISPQSLRTKFDNELKKYTQTYNKFNLNF</sequence>
<proteinExistence type="predicted"/>
<dbReference type="Pfam" id="PF25583">
    <property type="entry name" value="WCX"/>
    <property type="match status" value="1"/>
</dbReference>
<dbReference type="AlphaFoldDB" id="A0A128EN25"/>
<dbReference type="EMBL" id="FIZP01000002">
    <property type="protein sequence ID" value="CZE47220.1"/>
    <property type="molecule type" value="Genomic_DNA"/>
</dbReference>
<protein>
    <recommendedName>
        <fullName evidence="1">WCX domain-containing protein</fullName>
    </recommendedName>
</protein>
<dbReference type="OrthoDB" id="5366209at2"/>
<evidence type="ECO:0000313" key="2">
    <source>
        <dbReference type="EMBL" id="CZE47220.1"/>
    </source>
</evidence>
<accession>A0A128EN25</accession>
<keyword evidence="3" id="KW-1185">Reference proteome</keyword>
<gene>
    <name evidence="2" type="ORF">ERS672216_00780</name>
</gene>
<evidence type="ECO:0000313" key="3">
    <source>
        <dbReference type="Proteomes" id="UP000069632"/>
    </source>
</evidence>
<reference evidence="2 3" key="1">
    <citation type="submission" date="2016-02" db="EMBL/GenBank/DDBJ databases">
        <authorList>
            <consortium name="Pathogen Informatics"/>
        </authorList>
    </citation>
    <scope>NUCLEOTIDE SEQUENCE [LARGE SCALE GENOMIC DNA]</scope>
    <source>
        <strain evidence="2 3">RC20</strain>
    </source>
</reference>
<name>A0A128EN25_9BACT</name>
<dbReference type="InterPro" id="IPR057727">
    <property type="entry name" value="WCX_dom"/>
</dbReference>
<dbReference type="Proteomes" id="UP000069632">
    <property type="component" value="Unassembled WGS sequence"/>
</dbReference>